<comment type="caution">
    <text evidence="8">The sequence shown here is derived from an EMBL/GenBank/DDBJ whole genome shotgun (WGS) entry which is preliminary data.</text>
</comment>
<dbReference type="Proteomes" id="UP000281406">
    <property type="component" value="Unassembled WGS sequence"/>
</dbReference>
<evidence type="ECO:0000256" key="3">
    <source>
        <dbReference type="ARBA" id="ARBA00022833"/>
    </source>
</evidence>
<proteinExistence type="predicted"/>
<evidence type="ECO:0000256" key="4">
    <source>
        <dbReference type="ARBA" id="ARBA00023125"/>
    </source>
</evidence>
<keyword evidence="4 5" id="KW-0238">DNA-binding</keyword>
<feature type="domain" description="THAP-type" evidence="7">
    <location>
        <begin position="5"/>
        <end position="109"/>
    </location>
</feature>
<sequence>MRYLHAQTLPYKSFPYKTARQQDSYLGFRTQPLTWANQKKDGAIFGAWVRFVQAKRRDFSSASASKNAVVCSVHFKPEDYRPGDIMEVNMGCRSKNQVRLGAGAVPSVHAKPGSAGERRYYGHRSTRNATLRKRKVCWQLRCKTELFVCFQSYEKTAASTALVHELPKPPPVSTNISDRFFREHVIFCSSKGQEMKSESFGPWSSVSLKLEQVQEDGDGNDSSSFSVDIIHVKQEDPVHVKQEDPVHVKQEDPVHVKQEDPVHVKQEDPVHVKQEDPVHVKQEDPVHVKQEDPVHVKQEDTVHVKQEDTVHVKQEDTVHVKQEDTGESEFWCSASMQQDPEMSGGVDACHPVSLHFNKLKEADHYWGNGK</sequence>
<dbReference type="PROSITE" id="PS50950">
    <property type="entry name" value="ZF_THAP"/>
    <property type="match status" value="1"/>
</dbReference>
<name>A0A3N0YUM7_ANAGA</name>
<dbReference type="GO" id="GO:0003677">
    <property type="term" value="F:DNA binding"/>
    <property type="evidence" value="ECO:0007669"/>
    <property type="project" value="UniProtKB-UniRule"/>
</dbReference>
<evidence type="ECO:0000313" key="9">
    <source>
        <dbReference type="Proteomes" id="UP000281406"/>
    </source>
</evidence>
<dbReference type="Pfam" id="PF05485">
    <property type="entry name" value="THAP"/>
    <property type="match status" value="1"/>
</dbReference>
<keyword evidence="2 5" id="KW-0863">Zinc-finger</keyword>
<keyword evidence="9" id="KW-1185">Reference proteome</keyword>
<evidence type="ECO:0000256" key="5">
    <source>
        <dbReference type="PROSITE-ProRule" id="PRU00309"/>
    </source>
</evidence>
<keyword evidence="3" id="KW-0862">Zinc</keyword>
<feature type="region of interest" description="Disordered" evidence="6">
    <location>
        <begin position="236"/>
        <end position="280"/>
    </location>
</feature>
<evidence type="ECO:0000259" key="7">
    <source>
        <dbReference type="PROSITE" id="PS50950"/>
    </source>
</evidence>
<evidence type="ECO:0000256" key="2">
    <source>
        <dbReference type="ARBA" id="ARBA00022771"/>
    </source>
</evidence>
<keyword evidence="1" id="KW-0479">Metal-binding</keyword>
<gene>
    <name evidence="8" type="ORF">DPX16_1252</name>
</gene>
<dbReference type="InterPro" id="IPR006612">
    <property type="entry name" value="THAP_Znf"/>
</dbReference>
<reference evidence="8 9" key="1">
    <citation type="submission" date="2018-10" db="EMBL/GenBank/DDBJ databases">
        <title>Genome assembly for a Yunnan-Guizhou Plateau 3E fish, Anabarilius grahami (Regan), and its evolutionary and genetic applications.</title>
        <authorList>
            <person name="Jiang W."/>
        </authorList>
    </citation>
    <scope>NUCLEOTIDE SEQUENCE [LARGE SCALE GENOMIC DNA]</scope>
    <source>
        <strain evidence="8">AG-KIZ</strain>
        <tissue evidence="8">Muscle</tissue>
    </source>
</reference>
<dbReference type="GO" id="GO:0008270">
    <property type="term" value="F:zinc ion binding"/>
    <property type="evidence" value="ECO:0007669"/>
    <property type="project" value="UniProtKB-KW"/>
</dbReference>
<evidence type="ECO:0000256" key="1">
    <source>
        <dbReference type="ARBA" id="ARBA00022723"/>
    </source>
</evidence>
<dbReference type="EMBL" id="RJVU01024950">
    <property type="protein sequence ID" value="ROL49885.1"/>
    <property type="molecule type" value="Genomic_DNA"/>
</dbReference>
<evidence type="ECO:0000256" key="6">
    <source>
        <dbReference type="SAM" id="MobiDB-lite"/>
    </source>
</evidence>
<protein>
    <submittedName>
        <fullName evidence="8">Cornifin-B</fullName>
    </submittedName>
</protein>
<organism evidence="8 9">
    <name type="scientific">Anabarilius grahami</name>
    <name type="common">Kanglang fish</name>
    <name type="synonym">Barilius grahami</name>
    <dbReference type="NCBI Taxonomy" id="495550"/>
    <lineage>
        <taxon>Eukaryota</taxon>
        <taxon>Metazoa</taxon>
        <taxon>Chordata</taxon>
        <taxon>Craniata</taxon>
        <taxon>Vertebrata</taxon>
        <taxon>Euteleostomi</taxon>
        <taxon>Actinopterygii</taxon>
        <taxon>Neopterygii</taxon>
        <taxon>Teleostei</taxon>
        <taxon>Ostariophysi</taxon>
        <taxon>Cypriniformes</taxon>
        <taxon>Xenocyprididae</taxon>
        <taxon>Xenocypridinae</taxon>
        <taxon>Xenocypridinae incertae sedis</taxon>
        <taxon>Anabarilius</taxon>
    </lineage>
</organism>
<dbReference type="AlphaFoldDB" id="A0A3N0YUM7"/>
<evidence type="ECO:0000313" key="8">
    <source>
        <dbReference type="EMBL" id="ROL49885.1"/>
    </source>
</evidence>
<dbReference type="OrthoDB" id="7331812at2759"/>
<accession>A0A3N0YUM7</accession>